<dbReference type="InterPro" id="IPR001387">
    <property type="entry name" value="Cro/C1-type_HTH"/>
</dbReference>
<dbReference type="STRING" id="1631356.VV01_00070"/>
<proteinExistence type="predicted"/>
<organism evidence="2 4">
    <name type="scientific">Luteipulveratus halotolerans</name>
    <dbReference type="NCBI Taxonomy" id="1631356"/>
    <lineage>
        <taxon>Bacteria</taxon>
        <taxon>Bacillati</taxon>
        <taxon>Actinomycetota</taxon>
        <taxon>Actinomycetes</taxon>
        <taxon>Micrococcales</taxon>
        <taxon>Dermacoccaceae</taxon>
        <taxon>Luteipulveratus</taxon>
    </lineage>
</organism>
<dbReference type="Proteomes" id="UP000037397">
    <property type="component" value="Unassembled WGS sequence"/>
</dbReference>
<feature type="domain" description="HTH cro/C1-type" evidence="1">
    <location>
        <begin position="12"/>
        <end position="78"/>
    </location>
</feature>
<comment type="caution">
    <text evidence="2">The sequence shown here is derived from an EMBL/GenBank/DDBJ whole genome shotgun (WGS) entry which is preliminary data.</text>
</comment>
<dbReference type="Pfam" id="PF13443">
    <property type="entry name" value="HTH_26"/>
    <property type="match status" value="1"/>
</dbReference>
<sequence>MEVHPVKLVWQLQRVMSDREIRYSAELRRRLELVLGDETPSEAQLSRMVRARPERLTMRTLEGLCEVLACEPGDLLTRPRTRQETTMSTYESPEELAEAIGLQYDPGSEDIIPGFPSEADWGWNASGLGTGPDQDGGRWLVTFARARADAAEGHLIGYEVDGRHQRTGRCVLIRSPWTAERDQTELHRAIREGWWEPNGLSTLHDLDARLIR</sequence>
<dbReference type="OrthoDB" id="3626437at2"/>
<reference evidence="2" key="1">
    <citation type="submission" date="2015-03" db="EMBL/GenBank/DDBJ databases">
        <title>Emergence of plasmid-mediated VIM-4 carbapenemase in Citrobacter freundii, co-harbouring armA, CTX-M-3, TEM-1 and QnrB at a cancer centre in Bulgaria.</title>
        <authorList>
            <person name="Sabtcheva S.D."/>
            <person name="Ivanov I.N."/>
        </authorList>
    </citation>
    <scope>NUCLEOTIDE SEQUENCE</scope>
    <source>
        <strain evidence="2">C296001</strain>
    </source>
</reference>
<gene>
    <name evidence="2" type="ORF">VV01_00070</name>
    <name evidence="3" type="ORF">VV01_00325</name>
</gene>
<reference evidence="4" key="2">
    <citation type="submission" date="2015-03" db="EMBL/GenBank/DDBJ databases">
        <title>Luteipulveratus halotolerans sp. nov., a novel actinobacterium (Dermacoccaceae) from Sarawak, Malaysia.</title>
        <authorList>
            <person name="Juboi H."/>
            <person name="Basik A."/>
            <person name="Shamsul S.S."/>
            <person name="Arnold P."/>
            <person name="Schmitt E.K."/>
            <person name="Sanglier J.-J."/>
            <person name="Yeo T."/>
        </authorList>
    </citation>
    <scope>NUCLEOTIDE SEQUENCE [LARGE SCALE GENOMIC DNA]</scope>
    <source>
        <strain evidence="4">C296001</strain>
    </source>
</reference>
<dbReference type="AlphaFoldDB" id="A0A0L6CPT6"/>
<accession>A0A0L6CPT6</accession>
<dbReference type="EMBL" id="LAIR01000001">
    <property type="protein sequence ID" value="KNX39670.1"/>
    <property type="molecule type" value="Genomic_DNA"/>
</dbReference>
<evidence type="ECO:0000259" key="1">
    <source>
        <dbReference type="Pfam" id="PF13443"/>
    </source>
</evidence>
<name>A0A0L6CPT6_9MICO</name>
<dbReference type="EMBL" id="LAIR01000001">
    <property type="protein sequence ID" value="KNX39713.1"/>
    <property type="molecule type" value="Genomic_DNA"/>
</dbReference>
<keyword evidence="4" id="KW-1185">Reference proteome</keyword>
<protein>
    <recommendedName>
        <fullName evidence="1">HTH cro/C1-type domain-containing protein</fullName>
    </recommendedName>
</protein>
<evidence type="ECO:0000313" key="3">
    <source>
        <dbReference type="EMBL" id="KNX39713.1"/>
    </source>
</evidence>
<evidence type="ECO:0000313" key="2">
    <source>
        <dbReference type="EMBL" id="KNX39670.1"/>
    </source>
</evidence>
<evidence type="ECO:0000313" key="4">
    <source>
        <dbReference type="Proteomes" id="UP000037397"/>
    </source>
</evidence>